<evidence type="ECO:0000256" key="5">
    <source>
        <dbReference type="ARBA" id="ARBA00022741"/>
    </source>
</evidence>
<dbReference type="InterPro" id="IPR036974">
    <property type="entry name" value="PUA_sf"/>
</dbReference>
<dbReference type="NCBIfam" id="TIGR01027">
    <property type="entry name" value="proB"/>
    <property type="match status" value="1"/>
</dbReference>
<dbReference type="GO" id="GO:0004349">
    <property type="term" value="F:glutamate 5-kinase activity"/>
    <property type="evidence" value="ECO:0007669"/>
    <property type="project" value="UniProtKB-UniRule"/>
</dbReference>
<dbReference type="InterPro" id="IPR019797">
    <property type="entry name" value="Glutamate_5-kinase_CS"/>
</dbReference>
<feature type="binding site" evidence="8">
    <location>
        <begin position="210"/>
        <end position="216"/>
    </location>
    <ligand>
        <name>ATP</name>
        <dbReference type="ChEBI" id="CHEBI:30616"/>
    </ligand>
</feature>
<keyword evidence="2 8" id="KW-0028">Amino-acid biosynthesis</keyword>
<comment type="pathway">
    <text evidence="8">Amino-acid biosynthesis; L-proline biosynthesis; L-glutamate 5-semialdehyde from L-glutamate: step 1/2.</text>
</comment>
<dbReference type="PIRSF" id="PIRSF000729">
    <property type="entry name" value="GK"/>
    <property type="match status" value="1"/>
</dbReference>
<evidence type="ECO:0000259" key="9">
    <source>
        <dbReference type="SMART" id="SM00359"/>
    </source>
</evidence>
<keyword evidence="5 8" id="KW-0547">Nucleotide-binding</keyword>
<comment type="catalytic activity">
    <reaction evidence="8">
        <text>L-glutamate + ATP = L-glutamyl 5-phosphate + ADP</text>
        <dbReference type="Rhea" id="RHEA:14877"/>
        <dbReference type="ChEBI" id="CHEBI:29985"/>
        <dbReference type="ChEBI" id="CHEBI:30616"/>
        <dbReference type="ChEBI" id="CHEBI:58274"/>
        <dbReference type="ChEBI" id="CHEBI:456216"/>
        <dbReference type="EC" id="2.7.2.11"/>
    </reaction>
</comment>
<feature type="binding site" evidence="8">
    <location>
        <position position="9"/>
    </location>
    <ligand>
        <name>ATP</name>
        <dbReference type="ChEBI" id="CHEBI:30616"/>
    </ligand>
</feature>
<dbReference type="InterPro" id="IPR002478">
    <property type="entry name" value="PUA"/>
</dbReference>
<dbReference type="PROSITE" id="PS50890">
    <property type="entry name" value="PUA"/>
    <property type="match status" value="1"/>
</dbReference>
<keyword evidence="11" id="KW-1185">Reference proteome</keyword>
<evidence type="ECO:0000256" key="1">
    <source>
        <dbReference type="ARBA" id="ARBA00022490"/>
    </source>
</evidence>
<keyword evidence="1 8" id="KW-0963">Cytoplasm</keyword>
<dbReference type="Pfam" id="PF01472">
    <property type="entry name" value="PUA"/>
    <property type="match status" value="1"/>
</dbReference>
<keyword evidence="7 8" id="KW-0067">ATP-binding</keyword>
<dbReference type="GO" id="GO:0003723">
    <property type="term" value="F:RNA binding"/>
    <property type="evidence" value="ECO:0007669"/>
    <property type="project" value="InterPro"/>
</dbReference>
<dbReference type="AlphaFoldDB" id="A0A8I1AE11"/>
<dbReference type="EMBL" id="JAECVW010000001">
    <property type="protein sequence ID" value="MBH8594333.1"/>
    <property type="molecule type" value="Genomic_DNA"/>
</dbReference>
<dbReference type="GO" id="GO:0055129">
    <property type="term" value="P:L-proline biosynthetic process"/>
    <property type="evidence" value="ECO:0007669"/>
    <property type="project" value="UniProtKB-UniRule"/>
</dbReference>
<dbReference type="CDD" id="cd21157">
    <property type="entry name" value="PUA_G5K"/>
    <property type="match status" value="1"/>
</dbReference>
<dbReference type="Proteomes" id="UP000633619">
    <property type="component" value="Unassembled WGS sequence"/>
</dbReference>
<dbReference type="UniPathway" id="UPA00098">
    <property type="reaction ID" value="UER00359"/>
</dbReference>
<dbReference type="EC" id="2.7.2.11" evidence="8"/>
<dbReference type="CDD" id="cd04242">
    <property type="entry name" value="AAK_G5K_ProB"/>
    <property type="match status" value="1"/>
</dbReference>
<dbReference type="SUPFAM" id="SSF53633">
    <property type="entry name" value="Carbamate kinase-like"/>
    <property type="match status" value="1"/>
</dbReference>
<comment type="caution">
    <text evidence="10">The sequence shown here is derived from an EMBL/GenBank/DDBJ whole genome shotgun (WGS) entry which is preliminary data.</text>
</comment>
<name>A0A8I1AE11_THEIN</name>
<dbReference type="FunFam" id="3.40.1160.10:FF:000018">
    <property type="entry name" value="Glutamate 5-kinase"/>
    <property type="match status" value="1"/>
</dbReference>
<dbReference type="InterPro" id="IPR001048">
    <property type="entry name" value="Asp/Glu/Uridylate_kinase"/>
</dbReference>
<dbReference type="InterPro" id="IPR005715">
    <property type="entry name" value="Glu_5kinase/COase_Synthase"/>
</dbReference>
<dbReference type="HAMAP" id="MF_00456">
    <property type="entry name" value="ProB"/>
    <property type="match status" value="1"/>
</dbReference>
<dbReference type="Pfam" id="PF00696">
    <property type="entry name" value="AA_kinase"/>
    <property type="match status" value="1"/>
</dbReference>
<dbReference type="Gene3D" id="3.40.1160.10">
    <property type="entry name" value="Acetylglutamate kinase-like"/>
    <property type="match status" value="1"/>
</dbReference>
<feature type="binding site" evidence="8">
    <location>
        <position position="148"/>
    </location>
    <ligand>
        <name>substrate</name>
    </ligand>
</feature>
<evidence type="ECO:0000256" key="7">
    <source>
        <dbReference type="ARBA" id="ARBA00022840"/>
    </source>
</evidence>
<proteinExistence type="inferred from homology"/>
<keyword evidence="3 8" id="KW-0641">Proline biosynthesis</keyword>
<comment type="similarity">
    <text evidence="8">Belongs to the glutamate 5-kinase family.</text>
</comment>
<dbReference type="PRINTS" id="PR00474">
    <property type="entry name" value="GLU5KINASE"/>
</dbReference>
<evidence type="ECO:0000256" key="8">
    <source>
        <dbReference type="HAMAP-Rule" id="MF_00456"/>
    </source>
</evidence>
<dbReference type="SMART" id="SM00359">
    <property type="entry name" value="PUA"/>
    <property type="match status" value="1"/>
</dbReference>
<evidence type="ECO:0000256" key="3">
    <source>
        <dbReference type="ARBA" id="ARBA00022650"/>
    </source>
</evidence>
<dbReference type="InterPro" id="IPR036393">
    <property type="entry name" value="AceGlu_kinase-like_sf"/>
</dbReference>
<dbReference type="RefSeq" id="WP_181730733.1">
    <property type="nucleotide sequence ID" value="NZ_JACEIR010000001.1"/>
</dbReference>
<keyword evidence="4 8" id="KW-0808">Transferase</keyword>
<dbReference type="SUPFAM" id="SSF88697">
    <property type="entry name" value="PUA domain-like"/>
    <property type="match status" value="1"/>
</dbReference>
<dbReference type="PANTHER" id="PTHR43654">
    <property type="entry name" value="GLUTAMATE 5-KINASE"/>
    <property type="match status" value="1"/>
</dbReference>
<dbReference type="InterPro" id="IPR011529">
    <property type="entry name" value="Glu_5kinase"/>
</dbReference>
<dbReference type="GO" id="GO:0005829">
    <property type="term" value="C:cytosol"/>
    <property type="evidence" value="ECO:0007669"/>
    <property type="project" value="TreeGrafter"/>
</dbReference>
<dbReference type="Gene3D" id="2.30.130.10">
    <property type="entry name" value="PUA domain"/>
    <property type="match status" value="1"/>
</dbReference>
<feature type="binding site" evidence="8">
    <location>
        <position position="136"/>
    </location>
    <ligand>
        <name>substrate</name>
    </ligand>
</feature>
<keyword evidence="6 8" id="KW-0418">Kinase</keyword>
<evidence type="ECO:0000313" key="10">
    <source>
        <dbReference type="EMBL" id="MBH8594333.1"/>
    </source>
</evidence>
<protein>
    <recommendedName>
        <fullName evidence="8">Glutamate 5-kinase</fullName>
        <ecNumber evidence="8">2.7.2.11</ecNumber>
    </recommendedName>
    <alternativeName>
        <fullName evidence="8">Gamma-glutamyl kinase</fullName>
        <shortName evidence="8">GK</shortName>
    </alternativeName>
</protein>
<dbReference type="PROSITE" id="PS00902">
    <property type="entry name" value="GLUTAMATE_5_KINASE"/>
    <property type="match status" value="1"/>
</dbReference>
<dbReference type="InterPro" id="IPR001057">
    <property type="entry name" value="Glu/AcGlu_kinase"/>
</dbReference>
<gene>
    <name evidence="8 10" type="primary">proB</name>
    <name evidence="10" type="ORF">I8U20_03210</name>
</gene>
<comment type="function">
    <text evidence="8">Catalyzes the transfer of a phosphate group to glutamate to form L-glutamate 5-phosphate.</text>
</comment>
<feature type="binding site" evidence="8">
    <location>
        <position position="49"/>
    </location>
    <ligand>
        <name>substrate</name>
    </ligand>
</feature>
<evidence type="ECO:0000313" key="11">
    <source>
        <dbReference type="Proteomes" id="UP000633619"/>
    </source>
</evidence>
<evidence type="ECO:0000256" key="6">
    <source>
        <dbReference type="ARBA" id="ARBA00022777"/>
    </source>
</evidence>
<accession>A0A8I1AE11</accession>
<dbReference type="InterPro" id="IPR015947">
    <property type="entry name" value="PUA-like_sf"/>
</dbReference>
<sequence length="369" mass="39751">MGKKRVVVKVGSSSLTEAGGVLSERKINPLVGQIAALIRQGMEVILVSSGAVAAGIGRLGWTPASITIPEKQAAAAVGQSALMDTYQKYFQQHGFPVAQLLLTRLDLEDRKRFIHIRNTIETLLKKGIVPIVNENDSVAVDEIRVGDNDTLSSLVAIVAQADLLVMLTDIDGLYTKDPRKDPEAKKIEEVHVITKELEEIAGGSGSIVGTGGMRTKMTAAKIAVRSGMQVVIASGKEPDALRKIVQGEKVGTCFHPHSRLPSKKSWLAFSTRVKGKITVDSGAKEALVRFNKSLLLGGVVCVSGTFLEGAVVEICDLSGRSIGKGISSFSSADLNLLLERKAWDQGNERIHEVVHRDMMVILKEEEKVL</sequence>
<dbReference type="GO" id="GO:0005524">
    <property type="term" value="F:ATP binding"/>
    <property type="evidence" value="ECO:0007669"/>
    <property type="project" value="UniProtKB-KW"/>
</dbReference>
<dbReference type="PANTHER" id="PTHR43654:SF1">
    <property type="entry name" value="ISOPENTENYL PHOSPHATE KINASE"/>
    <property type="match status" value="1"/>
</dbReference>
<evidence type="ECO:0000256" key="4">
    <source>
        <dbReference type="ARBA" id="ARBA00022679"/>
    </source>
</evidence>
<feature type="domain" description="PUA" evidence="9">
    <location>
        <begin position="275"/>
        <end position="354"/>
    </location>
</feature>
<comment type="subcellular location">
    <subcellularLocation>
        <location evidence="8">Cytoplasm</location>
    </subcellularLocation>
</comment>
<reference evidence="10 11" key="1">
    <citation type="submission" date="2020-12" db="EMBL/GenBank/DDBJ databases">
        <title>WGS of Thermoactinomyces spp.</title>
        <authorList>
            <person name="Cheng K."/>
        </authorList>
    </citation>
    <scope>NUCLEOTIDE SEQUENCE [LARGE SCALE GENOMIC DNA]</scope>
    <source>
        <strain evidence="11">CICC 10671\DSM 43846</strain>
    </source>
</reference>
<evidence type="ECO:0000256" key="2">
    <source>
        <dbReference type="ARBA" id="ARBA00022605"/>
    </source>
</evidence>
<organism evidence="10 11">
    <name type="scientific">Thermoactinomyces intermedius</name>
    <dbReference type="NCBI Taxonomy" id="2024"/>
    <lineage>
        <taxon>Bacteria</taxon>
        <taxon>Bacillati</taxon>
        <taxon>Bacillota</taxon>
        <taxon>Bacilli</taxon>
        <taxon>Bacillales</taxon>
        <taxon>Thermoactinomycetaceae</taxon>
        <taxon>Thermoactinomyces</taxon>
    </lineage>
</organism>
<feature type="binding site" evidence="8">
    <location>
        <begin position="168"/>
        <end position="169"/>
    </location>
    <ligand>
        <name>ATP</name>
        <dbReference type="ChEBI" id="CHEBI:30616"/>
    </ligand>
</feature>
<dbReference type="InterPro" id="IPR041739">
    <property type="entry name" value="G5K_ProB"/>
</dbReference>